<reference evidence="3" key="1">
    <citation type="journal article" date="2019" name="Int. J. Syst. Evol. Microbiol.">
        <title>The Global Catalogue of Microorganisms (GCM) 10K type strain sequencing project: providing services to taxonomists for standard genome sequencing and annotation.</title>
        <authorList>
            <consortium name="The Broad Institute Genomics Platform"/>
            <consortium name="The Broad Institute Genome Sequencing Center for Infectious Disease"/>
            <person name="Wu L."/>
            <person name="Ma J."/>
        </authorList>
    </citation>
    <scope>NUCLEOTIDE SEQUENCE [LARGE SCALE GENOMIC DNA]</scope>
    <source>
        <strain evidence="3">JCM 18127</strain>
    </source>
</reference>
<dbReference type="InterPro" id="IPR034660">
    <property type="entry name" value="DinB/YfiT-like"/>
</dbReference>
<name>A0ABP8W3E0_9ACTN</name>
<dbReference type="InterPro" id="IPR024344">
    <property type="entry name" value="MDMPI_metal-binding"/>
</dbReference>
<gene>
    <name evidence="2" type="ORF">GCM10023226_13880</name>
</gene>
<sequence>MTDAPRWDLIAAERRALADLVETLDDAQLATQSLCGRWTVRDVVAHTMVGPTASVLSFGGAMLRGRGNFDRANDLLARERAKLTTDRLVGDLRDRAESHFTPPTFDWHAPLTDLLVHHADVAVPLGLPLDRPTEAWAEALPFLVTKKARGAFTPRELPELTYAATDLDWSHGSGPVVSGPAAALGVAMCGRAAVLDRLDGPGHDQLAAWLRR</sequence>
<dbReference type="EMBL" id="BAABIM010000001">
    <property type="protein sequence ID" value="GAA4677859.1"/>
    <property type="molecule type" value="Genomic_DNA"/>
</dbReference>
<dbReference type="RefSeq" id="WP_345264006.1">
    <property type="nucleotide sequence ID" value="NZ_BAABIM010000001.1"/>
</dbReference>
<organism evidence="2 3">
    <name type="scientific">Nocardioides nanhaiensis</name>
    <dbReference type="NCBI Taxonomy" id="1476871"/>
    <lineage>
        <taxon>Bacteria</taxon>
        <taxon>Bacillati</taxon>
        <taxon>Actinomycetota</taxon>
        <taxon>Actinomycetes</taxon>
        <taxon>Propionibacteriales</taxon>
        <taxon>Nocardioidaceae</taxon>
        <taxon>Nocardioides</taxon>
    </lineage>
</organism>
<proteinExistence type="predicted"/>
<dbReference type="GO" id="GO:0016853">
    <property type="term" value="F:isomerase activity"/>
    <property type="evidence" value="ECO:0007669"/>
    <property type="project" value="UniProtKB-KW"/>
</dbReference>
<evidence type="ECO:0000313" key="2">
    <source>
        <dbReference type="EMBL" id="GAA4677859.1"/>
    </source>
</evidence>
<dbReference type="Pfam" id="PF11716">
    <property type="entry name" value="MDMPI_N"/>
    <property type="match status" value="1"/>
</dbReference>
<accession>A0ABP8W3E0</accession>
<dbReference type="InterPro" id="IPR017517">
    <property type="entry name" value="Maleyloyr_isom"/>
</dbReference>
<keyword evidence="2" id="KW-0413">Isomerase</keyword>
<dbReference type="Proteomes" id="UP001500621">
    <property type="component" value="Unassembled WGS sequence"/>
</dbReference>
<dbReference type="Gene3D" id="1.20.120.450">
    <property type="entry name" value="dinb family like domain"/>
    <property type="match status" value="1"/>
</dbReference>
<evidence type="ECO:0000259" key="1">
    <source>
        <dbReference type="Pfam" id="PF11716"/>
    </source>
</evidence>
<evidence type="ECO:0000313" key="3">
    <source>
        <dbReference type="Proteomes" id="UP001500621"/>
    </source>
</evidence>
<dbReference type="SUPFAM" id="SSF109854">
    <property type="entry name" value="DinB/YfiT-like putative metalloenzymes"/>
    <property type="match status" value="1"/>
</dbReference>
<keyword evidence="3" id="KW-1185">Reference proteome</keyword>
<dbReference type="NCBIfam" id="TIGR03083">
    <property type="entry name" value="maleylpyruvate isomerase family mycothiol-dependent enzyme"/>
    <property type="match status" value="1"/>
</dbReference>
<protein>
    <submittedName>
        <fullName evidence="2">Maleylpyruvate isomerase family mycothiol-dependent enzyme</fullName>
    </submittedName>
</protein>
<feature type="domain" description="Mycothiol-dependent maleylpyruvate isomerase metal-binding" evidence="1">
    <location>
        <begin position="11"/>
        <end position="97"/>
    </location>
</feature>
<comment type="caution">
    <text evidence="2">The sequence shown here is derived from an EMBL/GenBank/DDBJ whole genome shotgun (WGS) entry which is preliminary data.</text>
</comment>